<dbReference type="EMBL" id="UINC01023741">
    <property type="protein sequence ID" value="SVA96010.1"/>
    <property type="molecule type" value="Genomic_DNA"/>
</dbReference>
<dbReference type="InterPro" id="IPR008551">
    <property type="entry name" value="TANGO2"/>
</dbReference>
<evidence type="ECO:0008006" key="2">
    <source>
        <dbReference type="Google" id="ProtNLM"/>
    </source>
</evidence>
<organism evidence="1">
    <name type="scientific">marine metagenome</name>
    <dbReference type="NCBI Taxonomy" id="408172"/>
    <lineage>
        <taxon>unclassified sequences</taxon>
        <taxon>metagenomes</taxon>
        <taxon>ecological metagenomes</taxon>
    </lineage>
</organism>
<dbReference type="AlphaFoldDB" id="A0A382A3C3"/>
<evidence type="ECO:0000313" key="1">
    <source>
        <dbReference type="EMBL" id="SVA96010.1"/>
    </source>
</evidence>
<dbReference type="Pfam" id="PF05742">
    <property type="entry name" value="TANGO2"/>
    <property type="match status" value="1"/>
</dbReference>
<dbReference type="PANTHER" id="PTHR17985:SF8">
    <property type="entry name" value="TRANSPORT AND GOLGI ORGANIZATION PROTEIN 2 HOMOLOG"/>
    <property type="match status" value="1"/>
</dbReference>
<reference evidence="1" key="1">
    <citation type="submission" date="2018-05" db="EMBL/GenBank/DDBJ databases">
        <authorList>
            <person name="Lanie J.A."/>
            <person name="Ng W.-L."/>
            <person name="Kazmierczak K.M."/>
            <person name="Andrzejewski T.M."/>
            <person name="Davidsen T.M."/>
            <person name="Wayne K.J."/>
            <person name="Tettelin H."/>
            <person name="Glass J.I."/>
            <person name="Rusch D."/>
            <person name="Podicherti R."/>
            <person name="Tsui H.-C.T."/>
            <person name="Winkler M.E."/>
        </authorList>
    </citation>
    <scope>NUCLEOTIDE SEQUENCE</scope>
</reference>
<proteinExistence type="predicted"/>
<name>A0A382A3C3_9ZZZZ</name>
<accession>A0A382A3C3</accession>
<protein>
    <recommendedName>
        <fullName evidence="2">Choloylglycine hydrolase/NAAA C-terminal domain-containing protein</fullName>
    </recommendedName>
</protein>
<dbReference type="PANTHER" id="PTHR17985">
    <property type="entry name" value="SER/THR-RICH PROTEIN T10 IN DGCR REGION"/>
    <property type="match status" value="1"/>
</dbReference>
<dbReference type="Gene3D" id="3.60.60.10">
    <property type="entry name" value="Penicillin V Acylase, Chain A"/>
    <property type="match status" value="1"/>
</dbReference>
<sequence length="208" mass="23179">MTHGGTWLGITRAGRWAALSNYRESSKTQTGTMSRGALVRNFLIGTESPERYAEMAQRQAHQFNGFNLLVGDATQVVYISNCVEGYQVLTPGLYGLSNHLLDTPWHKVTRGKQALDSVLKANSIKITALLSILADQIPADADHDLLDTGLTPELEQLLSSIFIKTDNYGTRSSTVIRIDANEEVTFVERTFLHMDGSYQDRRYHFGIV</sequence>
<gene>
    <name evidence="1" type="ORF">METZ01_LOCUS148864</name>
</gene>